<dbReference type="AlphaFoldDB" id="A0A284QS95"/>
<sequence length="51" mass="6039">MDKDSYTVKVARICRKDSSVYWLNGRWYKTVIFYLCQGLIPDIAVARLIRI</sequence>
<gene>
    <name evidence="1" type="ORF">ARMOST_02645</name>
</gene>
<evidence type="ECO:0000313" key="1">
    <source>
        <dbReference type="EMBL" id="SJK99352.1"/>
    </source>
</evidence>
<accession>A0A284QS95</accession>
<name>A0A284QS95_ARMOS</name>
<organism evidence="1 2">
    <name type="scientific">Armillaria ostoyae</name>
    <name type="common">Armillaria root rot fungus</name>
    <dbReference type="NCBI Taxonomy" id="47428"/>
    <lineage>
        <taxon>Eukaryota</taxon>
        <taxon>Fungi</taxon>
        <taxon>Dikarya</taxon>
        <taxon>Basidiomycota</taxon>
        <taxon>Agaricomycotina</taxon>
        <taxon>Agaricomycetes</taxon>
        <taxon>Agaricomycetidae</taxon>
        <taxon>Agaricales</taxon>
        <taxon>Marasmiineae</taxon>
        <taxon>Physalacriaceae</taxon>
        <taxon>Armillaria</taxon>
    </lineage>
</organism>
<dbReference type="EMBL" id="FUEG01000002">
    <property type="protein sequence ID" value="SJK99352.1"/>
    <property type="molecule type" value="Genomic_DNA"/>
</dbReference>
<evidence type="ECO:0000313" key="2">
    <source>
        <dbReference type="Proteomes" id="UP000219338"/>
    </source>
</evidence>
<keyword evidence="2" id="KW-1185">Reference proteome</keyword>
<dbReference type="Proteomes" id="UP000219338">
    <property type="component" value="Unassembled WGS sequence"/>
</dbReference>
<protein>
    <submittedName>
        <fullName evidence="1">Uncharacterized protein</fullName>
    </submittedName>
</protein>
<proteinExistence type="predicted"/>
<reference evidence="2" key="1">
    <citation type="journal article" date="2017" name="Nat. Ecol. Evol.">
        <title>Genome expansion and lineage-specific genetic innovations in the forest pathogenic fungi Armillaria.</title>
        <authorList>
            <person name="Sipos G."/>
            <person name="Prasanna A.N."/>
            <person name="Walter M.C."/>
            <person name="O'Connor E."/>
            <person name="Balint B."/>
            <person name="Krizsan K."/>
            <person name="Kiss B."/>
            <person name="Hess J."/>
            <person name="Varga T."/>
            <person name="Slot J."/>
            <person name="Riley R."/>
            <person name="Boka B."/>
            <person name="Rigling D."/>
            <person name="Barry K."/>
            <person name="Lee J."/>
            <person name="Mihaltcheva S."/>
            <person name="LaButti K."/>
            <person name="Lipzen A."/>
            <person name="Waldron R."/>
            <person name="Moloney N.M."/>
            <person name="Sperisen C."/>
            <person name="Kredics L."/>
            <person name="Vagvoelgyi C."/>
            <person name="Patrignani A."/>
            <person name="Fitzpatrick D."/>
            <person name="Nagy I."/>
            <person name="Doyle S."/>
            <person name="Anderson J.B."/>
            <person name="Grigoriev I.V."/>
            <person name="Gueldener U."/>
            <person name="Muensterkoetter M."/>
            <person name="Nagy L.G."/>
        </authorList>
    </citation>
    <scope>NUCLEOTIDE SEQUENCE [LARGE SCALE GENOMIC DNA]</scope>
    <source>
        <strain evidence="2">C18/9</strain>
    </source>
</reference>